<dbReference type="Proteomes" id="UP000298049">
    <property type="component" value="Chromosome"/>
</dbReference>
<evidence type="ECO:0000256" key="1">
    <source>
        <dbReference type="SAM" id="MobiDB-lite"/>
    </source>
</evidence>
<feature type="compositionally biased region" description="Basic and acidic residues" evidence="1">
    <location>
        <begin position="40"/>
        <end position="52"/>
    </location>
</feature>
<keyword evidence="3" id="KW-1185">Reference proteome</keyword>
<dbReference type="KEGG" id="hmi:soil367_00630"/>
<accession>A0A4P7XCK8</accession>
<evidence type="ECO:0000313" key="3">
    <source>
        <dbReference type="Proteomes" id="UP000298049"/>
    </source>
</evidence>
<reference evidence="2 3" key="1">
    <citation type="submission" date="2018-07" db="EMBL/GenBank/DDBJ databases">
        <title>Marsedoiliclastica nanhaica gen. nov. sp. nov., a novel marine hydrocarbonoclastic bacterium isolated from an in-situ enriched hydrocarbon-degrading consortium in deep-sea sediment.</title>
        <authorList>
            <person name="Dong C."/>
            <person name="Ma T."/>
            <person name="Liu R."/>
            <person name="Shao Z."/>
        </authorList>
    </citation>
    <scope>NUCLEOTIDE SEQUENCE [LARGE SCALE GENOMIC DNA]</scope>
    <source>
        <strain evidence="3">soil36-7</strain>
    </source>
</reference>
<protein>
    <submittedName>
        <fullName evidence="2">Uncharacterized protein</fullName>
    </submittedName>
</protein>
<dbReference type="EMBL" id="CP031093">
    <property type="protein sequence ID" value="QCF24578.1"/>
    <property type="molecule type" value="Genomic_DNA"/>
</dbReference>
<name>A0A4P7XCK8_9ALTE</name>
<dbReference type="AlphaFoldDB" id="A0A4P7XCK8"/>
<evidence type="ECO:0000313" key="2">
    <source>
        <dbReference type="EMBL" id="QCF24578.1"/>
    </source>
</evidence>
<sequence>MIAVSTCRDERKIKKILCKPALHKGASRASDRFSGAGESSAREQGRLLDEGKAGRYARPKHGVWLR</sequence>
<gene>
    <name evidence="2" type="ORF">soil367_00630</name>
</gene>
<organism evidence="2 3">
    <name type="scientific">Hydrocarboniclastica marina</name>
    <dbReference type="NCBI Taxonomy" id="2259620"/>
    <lineage>
        <taxon>Bacteria</taxon>
        <taxon>Pseudomonadati</taxon>
        <taxon>Pseudomonadota</taxon>
        <taxon>Gammaproteobacteria</taxon>
        <taxon>Alteromonadales</taxon>
        <taxon>Alteromonadaceae</taxon>
        <taxon>Hydrocarboniclastica</taxon>
    </lineage>
</organism>
<feature type="region of interest" description="Disordered" evidence="1">
    <location>
        <begin position="24"/>
        <end position="52"/>
    </location>
</feature>
<proteinExistence type="predicted"/>